<keyword evidence="2" id="KW-0547">Nucleotide-binding</keyword>
<dbReference type="Gene3D" id="3.40.50.300">
    <property type="entry name" value="P-loop containing nucleotide triphosphate hydrolases"/>
    <property type="match status" value="1"/>
</dbReference>
<keyword evidence="3" id="KW-0067">ATP-binding</keyword>
<dbReference type="PANTHER" id="PTHR30258">
    <property type="entry name" value="TYPE II SECRETION SYSTEM PROTEIN GSPE-RELATED"/>
    <property type="match status" value="1"/>
</dbReference>
<keyword evidence="6" id="KW-1185">Reference proteome</keyword>
<evidence type="ECO:0000313" key="5">
    <source>
        <dbReference type="EMBL" id="MFC3111429.1"/>
    </source>
</evidence>
<evidence type="ECO:0000259" key="4">
    <source>
        <dbReference type="Pfam" id="PF00437"/>
    </source>
</evidence>
<dbReference type="SUPFAM" id="SSF52540">
    <property type="entry name" value="P-loop containing nucleoside triphosphate hydrolases"/>
    <property type="match status" value="1"/>
</dbReference>
<evidence type="ECO:0000313" key="6">
    <source>
        <dbReference type="Proteomes" id="UP001595530"/>
    </source>
</evidence>
<protein>
    <submittedName>
        <fullName evidence="5">ATPase, T2SS/T4P/T4SS family</fullName>
    </submittedName>
</protein>
<proteinExistence type="inferred from homology"/>
<feature type="domain" description="Bacterial type II secretion system protein E" evidence="4">
    <location>
        <begin position="62"/>
        <end position="237"/>
    </location>
</feature>
<dbReference type="EMBL" id="JBHRTP010000125">
    <property type="protein sequence ID" value="MFC3111429.1"/>
    <property type="molecule type" value="Genomic_DNA"/>
</dbReference>
<comment type="similarity">
    <text evidence="1">Belongs to the GSP E family.</text>
</comment>
<dbReference type="Pfam" id="PF00437">
    <property type="entry name" value="T2SSE"/>
    <property type="match status" value="1"/>
</dbReference>
<comment type="caution">
    <text evidence="5">The sequence shown here is derived from an EMBL/GenBank/DDBJ whole genome shotgun (WGS) entry which is preliminary data.</text>
</comment>
<accession>A0ABV7F8H9</accession>
<name>A0ABV7F8H9_9BURK</name>
<dbReference type="Proteomes" id="UP001595530">
    <property type="component" value="Unassembled WGS sequence"/>
</dbReference>
<gene>
    <name evidence="5" type="ORF">ACFOFO_26400</name>
</gene>
<reference evidence="6" key="1">
    <citation type="journal article" date="2019" name="Int. J. Syst. Evol. Microbiol.">
        <title>The Global Catalogue of Microorganisms (GCM) 10K type strain sequencing project: providing services to taxonomists for standard genome sequencing and annotation.</title>
        <authorList>
            <consortium name="The Broad Institute Genomics Platform"/>
            <consortium name="The Broad Institute Genome Sequencing Center for Infectious Disease"/>
            <person name="Wu L."/>
            <person name="Ma J."/>
        </authorList>
    </citation>
    <scope>NUCLEOTIDE SEQUENCE [LARGE SCALE GENOMIC DNA]</scope>
    <source>
        <strain evidence="6">KCTC 42986</strain>
    </source>
</reference>
<evidence type="ECO:0000256" key="1">
    <source>
        <dbReference type="ARBA" id="ARBA00006611"/>
    </source>
</evidence>
<evidence type="ECO:0000256" key="3">
    <source>
        <dbReference type="ARBA" id="ARBA00022840"/>
    </source>
</evidence>
<dbReference type="RefSeq" id="WP_390333537.1">
    <property type="nucleotide sequence ID" value="NZ_JBHRTP010000125.1"/>
</dbReference>
<sequence length="320" mass="34931">MKQINEINFVDLYIGDDFADITGMGGMQGRCVAPIELDDDIKAIRLECGKIFAKMREEEFSLNYDDIIFRVTAMNDVMGKTIYILRRSSASIRPLADLGLAKPLIDKLLARDMRGLVLIVGEMATGKTSTASSLVVEWLKLNGGVGIALEDPVETPLNAIWGDGKCYQIPVSDRRGGYKSAMRKALRTGSNIMLIGEIRDETTAAEVLKASINGHYVISTLHAGGLVQGIERMSAYCKSELEDTNQLMADGLAMVIWLSSTKISTPGGAHITRIKAHCLEVKDMVSVKAKIRDGKVSSLSDDVAQQATILAWTMQQKLTS</sequence>
<dbReference type="PANTHER" id="PTHR30258:SF3">
    <property type="entry name" value="SLL1921 PROTEIN"/>
    <property type="match status" value="1"/>
</dbReference>
<dbReference type="InterPro" id="IPR027417">
    <property type="entry name" value="P-loop_NTPase"/>
</dbReference>
<organism evidence="5 6">
    <name type="scientific">Undibacterium arcticum</name>
    <dbReference type="NCBI Taxonomy" id="1762892"/>
    <lineage>
        <taxon>Bacteria</taxon>
        <taxon>Pseudomonadati</taxon>
        <taxon>Pseudomonadota</taxon>
        <taxon>Betaproteobacteria</taxon>
        <taxon>Burkholderiales</taxon>
        <taxon>Oxalobacteraceae</taxon>
        <taxon>Undibacterium</taxon>
    </lineage>
</organism>
<evidence type="ECO:0000256" key="2">
    <source>
        <dbReference type="ARBA" id="ARBA00022741"/>
    </source>
</evidence>
<dbReference type="InterPro" id="IPR001482">
    <property type="entry name" value="T2SS/T4SS_dom"/>
</dbReference>